<evidence type="ECO:0000313" key="4">
    <source>
        <dbReference type="EMBL" id="EIM57977.1"/>
    </source>
</evidence>
<dbReference type="Proteomes" id="UP000005753">
    <property type="component" value="Chromosome"/>
</dbReference>
<dbReference type="InterPro" id="IPR024654">
    <property type="entry name" value="Calcineurin-like_PHP_lpxH"/>
</dbReference>
<dbReference type="PANTHER" id="PTHR11124">
    <property type="entry name" value="VACUOLAR SORTING PROTEIN VPS29"/>
    <property type="match status" value="1"/>
</dbReference>
<dbReference type="STRING" id="633697.EubceDRAFT1_2218"/>
<evidence type="ECO:0000259" key="3">
    <source>
        <dbReference type="Pfam" id="PF12850"/>
    </source>
</evidence>
<dbReference type="GO" id="GO:0046872">
    <property type="term" value="F:metal ion binding"/>
    <property type="evidence" value="ECO:0007669"/>
    <property type="project" value="UniProtKB-KW"/>
</dbReference>
<sequence length="165" mass="18223">MKILVVSDTHGYGEILEEIVKKENPIDVLIHCGDIEGQEDQIVSWAGCRTFMVSGNNDWGSDLPGQFFTSVGGCRIFATHGHRYQVYMGIDRLAAEAAKRGADICLFGHTHMPLIAEKNGVTVMNPGSLTYPRQEGRKPSYGIITGDKESGFSCEIRYVDKHSKT</sequence>
<dbReference type="EC" id="3.1.4.-" evidence="2"/>
<dbReference type="AlphaFoldDB" id="I5AW04"/>
<reference evidence="4 5" key="1">
    <citation type="submission" date="2010-08" db="EMBL/GenBank/DDBJ databases">
        <authorList>
            <consortium name="US DOE Joint Genome Institute (JGI-PGF)"/>
            <person name="Lucas S."/>
            <person name="Copeland A."/>
            <person name="Lapidus A."/>
            <person name="Cheng J.-F."/>
            <person name="Bruce D."/>
            <person name="Goodwin L."/>
            <person name="Pitluck S."/>
            <person name="Land M.L."/>
            <person name="Hauser L."/>
            <person name="Chang Y.-J."/>
            <person name="Anderson I.J."/>
            <person name="Johnson E."/>
            <person name="Mulhopadhyay B."/>
            <person name="Kyrpides N."/>
            <person name="Woyke T.J."/>
        </authorList>
    </citation>
    <scope>NUCLEOTIDE SEQUENCE [LARGE SCALE GENOMIC DNA]</scope>
    <source>
        <strain evidence="4 5">6</strain>
    </source>
</reference>
<comment type="similarity">
    <text evidence="1 2">Belongs to the metallophosphoesterase superfamily. YfcE family.</text>
</comment>
<name>I5AW04_EUBC6</name>
<evidence type="ECO:0000313" key="5">
    <source>
        <dbReference type="Proteomes" id="UP000005753"/>
    </source>
</evidence>
<dbReference type="SUPFAM" id="SSF56300">
    <property type="entry name" value="Metallo-dependent phosphatases"/>
    <property type="match status" value="1"/>
</dbReference>
<dbReference type="NCBIfam" id="TIGR00040">
    <property type="entry name" value="yfcE"/>
    <property type="match status" value="1"/>
</dbReference>
<evidence type="ECO:0000256" key="2">
    <source>
        <dbReference type="RuleBase" id="RU362039"/>
    </source>
</evidence>
<dbReference type="HOGENOM" id="CLU_063749_2_1_9"/>
<reference evidence="4 5" key="2">
    <citation type="submission" date="2012-02" db="EMBL/GenBank/DDBJ databases">
        <title>Improved High-Quality Draft sequence of Eubacterium cellulosolvens 6.</title>
        <authorList>
            <consortium name="US DOE Joint Genome Institute"/>
            <person name="Lucas S."/>
            <person name="Han J."/>
            <person name="Lapidus A."/>
            <person name="Cheng J.-F."/>
            <person name="Goodwin L."/>
            <person name="Pitluck S."/>
            <person name="Peters L."/>
            <person name="Mikhailova N."/>
            <person name="Gu W."/>
            <person name="Detter J.C."/>
            <person name="Han C."/>
            <person name="Tapia R."/>
            <person name="Land M."/>
            <person name="Hauser L."/>
            <person name="Kyrpides N."/>
            <person name="Ivanova N."/>
            <person name="Pagani I."/>
            <person name="Johnson E."/>
            <person name="Mukhopadhyay B."/>
            <person name="Anderson I."/>
            <person name="Woyke T."/>
        </authorList>
    </citation>
    <scope>NUCLEOTIDE SEQUENCE [LARGE SCALE GENOMIC DNA]</scope>
    <source>
        <strain evidence="4 5">6</strain>
    </source>
</reference>
<keyword evidence="5" id="KW-1185">Reference proteome</keyword>
<feature type="domain" description="Calcineurin-like phosphoesterase" evidence="3">
    <location>
        <begin position="1"/>
        <end position="146"/>
    </location>
</feature>
<dbReference type="InterPro" id="IPR000979">
    <property type="entry name" value="Phosphodiesterase_MJ0936/Vps29"/>
</dbReference>
<dbReference type="Gene3D" id="3.60.21.10">
    <property type="match status" value="1"/>
</dbReference>
<organism evidence="4 5">
    <name type="scientific">Eubacterium cellulosolvens (strain ATCC 43171 / JCM 9499 / 6)</name>
    <name type="common">Cillobacterium cellulosolvens</name>
    <dbReference type="NCBI Taxonomy" id="633697"/>
    <lineage>
        <taxon>Bacteria</taxon>
        <taxon>Bacillati</taxon>
        <taxon>Bacillota</taxon>
        <taxon>Clostridia</taxon>
        <taxon>Eubacteriales</taxon>
        <taxon>Eubacteriaceae</taxon>
        <taxon>Eubacterium</taxon>
    </lineage>
</organism>
<dbReference type="InterPro" id="IPR029052">
    <property type="entry name" value="Metallo-depent_PP-like"/>
</dbReference>
<dbReference type="EMBL" id="CM001487">
    <property type="protein sequence ID" value="EIM57977.1"/>
    <property type="molecule type" value="Genomic_DNA"/>
</dbReference>
<accession>I5AW04</accession>
<gene>
    <name evidence="4" type="ORF">EubceDRAFT1_2218</name>
</gene>
<protein>
    <recommendedName>
        <fullName evidence="2">Phosphoesterase</fullName>
        <ecNumber evidence="2">3.1.4.-</ecNumber>
    </recommendedName>
</protein>
<dbReference type="OrthoDB" id="9800565at2"/>
<proteinExistence type="inferred from homology"/>
<dbReference type="eggNOG" id="COG0622">
    <property type="taxonomic scope" value="Bacteria"/>
</dbReference>
<dbReference type="Pfam" id="PF12850">
    <property type="entry name" value="Metallophos_2"/>
    <property type="match status" value="1"/>
</dbReference>
<comment type="cofactor">
    <cofactor evidence="2">
        <name>a divalent metal cation</name>
        <dbReference type="ChEBI" id="CHEBI:60240"/>
    </cofactor>
</comment>
<keyword evidence="2" id="KW-0479">Metal-binding</keyword>
<evidence type="ECO:0000256" key="1">
    <source>
        <dbReference type="ARBA" id="ARBA00008950"/>
    </source>
</evidence>
<dbReference type="GO" id="GO:0016787">
    <property type="term" value="F:hydrolase activity"/>
    <property type="evidence" value="ECO:0007669"/>
    <property type="project" value="UniProtKB-UniRule"/>
</dbReference>